<feature type="transmembrane region" description="Helical" evidence="5">
    <location>
        <begin position="227"/>
        <end position="245"/>
    </location>
</feature>
<dbReference type="CDD" id="cd17321">
    <property type="entry name" value="MFS_MMR_MDR_like"/>
    <property type="match status" value="1"/>
</dbReference>
<feature type="transmembrane region" description="Helical" evidence="5">
    <location>
        <begin position="196"/>
        <end position="215"/>
    </location>
</feature>
<keyword evidence="3 5" id="KW-1133">Transmembrane helix</keyword>
<evidence type="ECO:0000256" key="2">
    <source>
        <dbReference type="ARBA" id="ARBA00022692"/>
    </source>
</evidence>
<evidence type="ECO:0000256" key="4">
    <source>
        <dbReference type="ARBA" id="ARBA00023136"/>
    </source>
</evidence>
<name>A0A0N0VKG9_9PSED</name>
<dbReference type="InterPro" id="IPR036259">
    <property type="entry name" value="MFS_trans_sf"/>
</dbReference>
<dbReference type="GO" id="GO:0016020">
    <property type="term" value="C:membrane"/>
    <property type="evidence" value="ECO:0007669"/>
    <property type="project" value="UniProtKB-SubCell"/>
</dbReference>
<dbReference type="STRING" id="50340.PF66_01587"/>
<evidence type="ECO:0000313" key="8">
    <source>
        <dbReference type="Proteomes" id="UP000037931"/>
    </source>
</evidence>
<protein>
    <submittedName>
        <fullName evidence="7">Sugar phosphate permease</fullName>
    </submittedName>
</protein>
<evidence type="ECO:0000256" key="5">
    <source>
        <dbReference type="SAM" id="Phobius"/>
    </source>
</evidence>
<feature type="transmembrane region" description="Helical" evidence="5">
    <location>
        <begin position="265"/>
        <end position="289"/>
    </location>
</feature>
<dbReference type="Proteomes" id="UP000037931">
    <property type="component" value="Unassembled WGS sequence"/>
</dbReference>
<feature type="transmembrane region" description="Helical" evidence="5">
    <location>
        <begin position="357"/>
        <end position="379"/>
    </location>
</feature>
<organism evidence="7 8">
    <name type="scientific">Pseudomonas asplenii</name>
    <dbReference type="NCBI Taxonomy" id="53407"/>
    <lineage>
        <taxon>Bacteria</taxon>
        <taxon>Pseudomonadati</taxon>
        <taxon>Pseudomonadota</taxon>
        <taxon>Gammaproteobacteria</taxon>
        <taxon>Pseudomonadales</taxon>
        <taxon>Pseudomonadaceae</taxon>
        <taxon>Pseudomonas</taxon>
    </lineage>
</organism>
<evidence type="ECO:0000313" key="7">
    <source>
        <dbReference type="EMBL" id="KPA92003.1"/>
    </source>
</evidence>
<dbReference type="Pfam" id="PF07690">
    <property type="entry name" value="MFS_1"/>
    <property type="match status" value="1"/>
</dbReference>
<dbReference type="Gene3D" id="1.20.1720.10">
    <property type="entry name" value="Multidrug resistance protein D"/>
    <property type="match status" value="1"/>
</dbReference>
<dbReference type="PROSITE" id="PS50850">
    <property type="entry name" value="MFS"/>
    <property type="match status" value="1"/>
</dbReference>
<dbReference type="SUPFAM" id="SSF103473">
    <property type="entry name" value="MFS general substrate transporter"/>
    <property type="match status" value="1"/>
</dbReference>
<comment type="subcellular location">
    <subcellularLocation>
        <location evidence="1">Membrane</location>
        <topology evidence="1">Multi-pass membrane protein</topology>
    </subcellularLocation>
</comment>
<dbReference type="PANTHER" id="PTHR42718">
    <property type="entry name" value="MAJOR FACILITATOR SUPERFAMILY MULTIDRUG TRANSPORTER MFSC"/>
    <property type="match status" value="1"/>
</dbReference>
<feature type="transmembrane region" description="Helical" evidence="5">
    <location>
        <begin position="470"/>
        <end position="490"/>
    </location>
</feature>
<gene>
    <name evidence="7" type="ORF">PF66_01587</name>
</gene>
<sequence length="509" mass="52730">MSNLLLQQRLILLAVCITAITMPFNFTAPAVALPAIGQSFGGSPMELSWVTNAFMLTFGSCLMLAGTLADSYGRKKIFIGGVSAFALLAAILPFAPNLVLFDVLRGAQGVAAALAFSGGMSALAQVFDGAGRIRAFSFVGTSFGIGLAVGPVIAGAIIEAFNWQLMFLLITVLAVISLVLAGRYMPESRNPDAAGIDWPGAITFTWALGIFTFAILEVPESSWTNPLVLGLFVVALLSFVAFVVIEKRVAQPMLDLSLFRYPRFVGVQLLAAAPAYSFVVLLILLPIRFVGIEGMSAIDAGWLLIALSAPLLVLPIVAGYLTRWLSPSTLSGSGLLVCAAGLYWLSQVPVGSSAAELAWPMLVIGAGISLPWGLMDGMAVSVVPKERAGMATGIFSTTRVAGEGVAIAVVTALLSAYTASNLGVLAQGDLSEVVGAAQHLATGNLAGAEQLLPAAGREALAAGYSAAFSSLLWVLTVITVLTAAVVFLFLDRGQVEDGAADGTTLDPAA</sequence>
<feature type="transmembrane region" description="Helical" evidence="5">
    <location>
        <begin position="301"/>
        <end position="321"/>
    </location>
</feature>
<reference evidence="7 8" key="1">
    <citation type="journal article" date="2015" name="PLoS ONE">
        <title>Rice-Infecting Pseudomonas Genomes Are Highly Accessorized and Harbor Multiple Putative Virulence Mechanisms to Cause Sheath Brown Rot.</title>
        <authorList>
            <person name="Quibod I.L."/>
            <person name="Grande G."/>
            <person name="Oreiro E.G."/>
            <person name="Borja F.N."/>
            <person name="Dossa G.S."/>
            <person name="Mauleon R."/>
            <person name="Cruz C.V."/>
            <person name="Oliva R."/>
        </authorList>
    </citation>
    <scope>NUCLEOTIDE SEQUENCE [LARGE SCALE GENOMIC DNA]</scope>
    <source>
        <strain evidence="7 8">IRRI 6609</strain>
    </source>
</reference>
<keyword evidence="8" id="KW-1185">Reference proteome</keyword>
<dbReference type="InterPro" id="IPR005829">
    <property type="entry name" value="Sugar_transporter_CS"/>
</dbReference>
<dbReference type="OrthoDB" id="2412976at2"/>
<feature type="domain" description="Major facilitator superfamily (MFS) profile" evidence="6">
    <location>
        <begin position="11"/>
        <end position="494"/>
    </location>
</feature>
<dbReference type="InterPro" id="IPR011701">
    <property type="entry name" value="MFS"/>
</dbReference>
<feature type="transmembrane region" description="Helical" evidence="5">
    <location>
        <begin position="77"/>
        <end position="95"/>
    </location>
</feature>
<dbReference type="Gene3D" id="1.20.1250.20">
    <property type="entry name" value="MFS general substrate transporter like domains"/>
    <property type="match status" value="1"/>
</dbReference>
<dbReference type="InterPro" id="IPR020846">
    <property type="entry name" value="MFS_dom"/>
</dbReference>
<dbReference type="PROSITE" id="PS00216">
    <property type="entry name" value="SUGAR_TRANSPORT_1"/>
    <property type="match status" value="1"/>
</dbReference>
<feature type="transmembrane region" description="Helical" evidence="5">
    <location>
        <begin position="48"/>
        <end position="65"/>
    </location>
</feature>
<feature type="transmembrane region" description="Helical" evidence="5">
    <location>
        <begin position="164"/>
        <end position="184"/>
    </location>
</feature>
<feature type="transmembrane region" description="Helical" evidence="5">
    <location>
        <begin position="328"/>
        <end position="345"/>
    </location>
</feature>
<feature type="transmembrane region" description="Helical" evidence="5">
    <location>
        <begin position="400"/>
        <end position="419"/>
    </location>
</feature>
<accession>A0A0N0VKG9</accession>
<proteinExistence type="predicted"/>
<dbReference type="EMBL" id="JSYZ01000004">
    <property type="protein sequence ID" value="KPA92003.1"/>
    <property type="molecule type" value="Genomic_DNA"/>
</dbReference>
<feature type="transmembrane region" description="Helical" evidence="5">
    <location>
        <begin position="136"/>
        <end position="158"/>
    </location>
</feature>
<dbReference type="PATRIC" id="fig|50340.43.peg.4743"/>
<evidence type="ECO:0000256" key="3">
    <source>
        <dbReference type="ARBA" id="ARBA00022989"/>
    </source>
</evidence>
<evidence type="ECO:0000256" key="1">
    <source>
        <dbReference type="ARBA" id="ARBA00004141"/>
    </source>
</evidence>
<dbReference type="RefSeq" id="WP_054062333.1">
    <property type="nucleotide sequence ID" value="NZ_JSYZ01000004.1"/>
</dbReference>
<keyword evidence="4 5" id="KW-0472">Membrane</keyword>
<dbReference type="PRINTS" id="PR01036">
    <property type="entry name" value="TCRTETB"/>
</dbReference>
<comment type="caution">
    <text evidence="7">The sequence shown here is derived from an EMBL/GenBank/DDBJ whole genome shotgun (WGS) entry which is preliminary data.</text>
</comment>
<dbReference type="AlphaFoldDB" id="A0A0N0VKG9"/>
<feature type="transmembrane region" description="Helical" evidence="5">
    <location>
        <begin position="107"/>
        <end position="124"/>
    </location>
</feature>
<dbReference type="PANTHER" id="PTHR42718:SF49">
    <property type="entry name" value="EXPORT PROTEIN"/>
    <property type="match status" value="1"/>
</dbReference>
<evidence type="ECO:0000259" key="6">
    <source>
        <dbReference type="PROSITE" id="PS50850"/>
    </source>
</evidence>
<keyword evidence="2 5" id="KW-0812">Transmembrane</keyword>
<dbReference type="GO" id="GO:0022857">
    <property type="term" value="F:transmembrane transporter activity"/>
    <property type="evidence" value="ECO:0007669"/>
    <property type="project" value="InterPro"/>
</dbReference>